<dbReference type="PANTHER" id="PTHR35535">
    <property type="entry name" value="HEAT SHOCK PROTEIN HSLJ"/>
    <property type="match status" value="1"/>
</dbReference>
<dbReference type="Pfam" id="PF03724">
    <property type="entry name" value="META"/>
    <property type="match status" value="1"/>
</dbReference>
<dbReference type="EMBL" id="CP049933">
    <property type="protein sequence ID" value="QIM18228.1"/>
    <property type="molecule type" value="Genomic_DNA"/>
</dbReference>
<organism evidence="4 5">
    <name type="scientific">Leucobacter coleopterorum</name>
    <dbReference type="NCBI Taxonomy" id="2714933"/>
    <lineage>
        <taxon>Bacteria</taxon>
        <taxon>Bacillati</taxon>
        <taxon>Actinomycetota</taxon>
        <taxon>Actinomycetes</taxon>
        <taxon>Micrococcales</taxon>
        <taxon>Microbacteriaceae</taxon>
        <taxon>Leucobacter</taxon>
    </lineage>
</organism>
<protein>
    <submittedName>
        <fullName evidence="4">META domain-containing protein</fullName>
    </submittedName>
</protein>
<accession>A0ABX6JVG9</accession>
<keyword evidence="5" id="KW-1185">Reference proteome</keyword>
<keyword evidence="2" id="KW-0732">Signal</keyword>
<feature type="signal peptide" evidence="2">
    <location>
        <begin position="1"/>
        <end position="28"/>
    </location>
</feature>
<feature type="region of interest" description="Disordered" evidence="1">
    <location>
        <begin position="32"/>
        <end position="56"/>
    </location>
</feature>
<evidence type="ECO:0000256" key="1">
    <source>
        <dbReference type="SAM" id="MobiDB-lite"/>
    </source>
</evidence>
<evidence type="ECO:0000259" key="3">
    <source>
        <dbReference type="Pfam" id="PF03724"/>
    </source>
</evidence>
<proteinExistence type="predicted"/>
<feature type="domain" description="DUF306" evidence="3">
    <location>
        <begin position="47"/>
        <end position="126"/>
    </location>
</feature>
<reference evidence="4 5" key="1">
    <citation type="submission" date="2020-03" db="EMBL/GenBank/DDBJ databases">
        <title>Leucobacter sp. nov., isolated from beetles.</title>
        <authorList>
            <person name="Hyun D.-W."/>
            <person name="Bae J.-W."/>
        </authorList>
    </citation>
    <scope>NUCLEOTIDE SEQUENCE [LARGE SCALE GENOMIC DNA]</scope>
    <source>
        <strain evidence="4 5">HDW9A</strain>
    </source>
</reference>
<name>A0ABX6JVG9_9MICO</name>
<evidence type="ECO:0000313" key="5">
    <source>
        <dbReference type="Proteomes" id="UP000503441"/>
    </source>
</evidence>
<dbReference type="RefSeq" id="WP_166329610.1">
    <property type="nucleotide sequence ID" value="NZ_CP049933.1"/>
</dbReference>
<dbReference type="InterPro" id="IPR005184">
    <property type="entry name" value="DUF306_Meta_HslJ"/>
</dbReference>
<dbReference type="InterPro" id="IPR038670">
    <property type="entry name" value="HslJ-like_sf"/>
</dbReference>
<dbReference type="InterPro" id="IPR053147">
    <property type="entry name" value="Hsp_HslJ-like"/>
</dbReference>
<dbReference type="Proteomes" id="UP000503441">
    <property type="component" value="Chromosome"/>
</dbReference>
<evidence type="ECO:0000313" key="4">
    <source>
        <dbReference type="EMBL" id="QIM18228.1"/>
    </source>
</evidence>
<feature type="chain" id="PRO_5046680011" evidence="2">
    <location>
        <begin position="29"/>
        <end position="134"/>
    </location>
</feature>
<dbReference type="PROSITE" id="PS51257">
    <property type="entry name" value="PROKAR_LIPOPROTEIN"/>
    <property type="match status" value="1"/>
</dbReference>
<sequence length="134" mass="13709">MKSAVLRTSMFAAAMVAAILLSACTGSADGTGTADSTGSIEGTWGDPQAKGSPSLEFTADGKYTGTDGCNTVGGSFTEANDGTIDLGAMRSTRMLCEGVDTWLETAHAAKISGDKLVIKNEEGTEIGTLSRFSE</sequence>
<dbReference type="Gene3D" id="2.40.128.270">
    <property type="match status" value="1"/>
</dbReference>
<dbReference type="PANTHER" id="PTHR35535:SF2">
    <property type="entry name" value="DUF306 DOMAIN-CONTAINING PROTEIN"/>
    <property type="match status" value="1"/>
</dbReference>
<gene>
    <name evidence="4" type="ORF">G7066_05380</name>
</gene>
<evidence type="ECO:0000256" key="2">
    <source>
        <dbReference type="SAM" id="SignalP"/>
    </source>
</evidence>